<sequence length="86" mass="9454">MNTRRGIHRGLGCKCKEESTGKRSQQRKKREEKNQKARMLCKLTREVTVKVGDSLAKGKLVGGSALGWVGVITQEGKNHYSGGAQL</sequence>
<dbReference type="AlphaFoldDB" id="W9RKS9"/>
<evidence type="ECO:0000313" key="2">
    <source>
        <dbReference type="EMBL" id="EXB96023.1"/>
    </source>
</evidence>
<accession>W9RKS9</accession>
<keyword evidence="3" id="KW-1185">Reference proteome</keyword>
<dbReference type="EMBL" id="KE345234">
    <property type="protein sequence ID" value="EXB96023.1"/>
    <property type="molecule type" value="Genomic_DNA"/>
</dbReference>
<protein>
    <submittedName>
        <fullName evidence="2">Uncharacterized protein</fullName>
    </submittedName>
</protein>
<feature type="region of interest" description="Disordered" evidence="1">
    <location>
        <begin position="1"/>
        <end position="37"/>
    </location>
</feature>
<evidence type="ECO:0000256" key="1">
    <source>
        <dbReference type="SAM" id="MobiDB-lite"/>
    </source>
</evidence>
<dbReference type="Proteomes" id="UP000030645">
    <property type="component" value="Unassembled WGS sequence"/>
</dbReference>
<reference evidence="3" key="1">
    <citation type="submission" date="2013-01" db="EMBL/GenBank/DDBJ databases">
        <title>Draft Genome Sequence of a Mulberry Tree, Morus notabilis C.K. Schneid.</title>
        <authorList>
            <person name="He N."/>
            <person name="Zhao S."/>
        </authorList>
    </citation>
    <scope>NUCLEOTIDE SEQUENCE</scope>
</reference>
<organism evidence="2 3">
    <name type="scientific">Morus notabilis</name>
    <dbReference type="NCBI Taxonomy" id="981085"/>
    <lineage>
        <taxon>Eukaryota</taxon>
        <taxon>Viridiplantae</taxon>
        <taxon>Streptophyta</taxon>
        <taxon>Embryophyta</taxon>
        <taxon>Tracheophyta</taxon>
        <taxon>Spermatophyta</taxon>
        <taxon>Magnoliopsida</taxon>
        <taxon>eudicotyledons</taxon>
        <taxon>Gunneridae</taxon>
        <taxon>Pentapetalae</taxon>
        <taxon>rosids</taxon>
        <taxon>fabids</taxon>
        <taxon>Rosales</taxon>
        <taxon>Moraceae</taxon>
        <taxon>Moreae</taxon>
        <taxon>Morus</taxon>
    </lineage>
</organism>
<gene>
    <name evidence="2" type="ORF">L484_002962</name>
</gene>
<proteinExistence type="predicted"/>
<name>W9RKS9_9ROSA</name>
<evidence type="ECO:0000313" key="3">
    <source>
        <dbReference type="Proteomes" id="UP000030645"/>
    </source>
</evidence>